<dbReference type="Gene3D" id="3.30.70.100">
    <property type="match status" value="1"/>
</dbReference>
<dbReference type="InterPro" id="IPR011008">
    <property type="entry name" value="Dimeric_a/b-barrel"/>
</dbReference>
<evidence type="ECO:0000259" key="1">
    <source>
        <dbReference type="Pfam" id="PF07978"/>
    </source>
</evidence>
<feature type="domain" description="NIPSNAP" evidence="1">
    <location>
        <begin position="35"/>
        <end position="125"/>
    </location>
</feature>
<dbReference type="RefSeq" id="WP_146530372.1">
    <property type="nucleotide sequence ID" value="NZ_SJPV01000012.1"/>
</dbReference>
<keyword evidence="3" id="KW-1185">Reference proteome</keyword>
<dbReference type="OrthoDB" id="9809695at2"/>
<organism evidence="2 3">
    <name type="scientific">Novipirellula artificiosorum</name>
    <dbReference type="NCBI Taxonomy" id="2528016"/>
    <lineage>
        <taxon>Bacteria</taxon>
        <taxon>Pseudomonadati</taxon>
        <taxon>Planctomycetota</taxon>
        <taxon>Planctomycetia</taxon>
        <taxon>Pirellulales</taxon>
        <taxon>Pirellulaceae</taxon>
        <taxon>Novipirellula</taxon>
    </lineage>
</organism>
<evidence type="ECO:0000313" key="2">
    <source>
        <dbReference type="EMBL" id="TWU32634.1"/>
    </source>
</evidence>
<dbReference type="Proteomes" id="UP000319143">
    <property type="component" value="Unassembled WGS sequence"/>
</dbReference>
<dbReference type="AlphaFoldDB" id="A0A5C6DA01"/>
<name>A0A5C6DA01_9BACT</name>
<evidence type="ECO:0000313" key="3">
    <source>
        <dbReference type="Proteomes" id="UP000319143"/>
    </source>
</evidence>
<dbReference type="Pfam" id="PF07978">
    <property type="entry name" value="NIPSNAP"/>
    <property type="match status" value="1"/>
</dbReference>
<dbReference type="SUPFAM" id="SSF54909">
    <property type="entry name" value="Dimeric alpha+beta barrel"/>
    <property type="match status" value="1"/>
</dbReference>
<protein>
    <recommendedName>
        <fullName evidence="1">NIPSNAP domain-containing protein</fullName>
    </recommendedName>
</protein>
<dbReference type="InterPro" id="IPR012577">
    <property type="entry name" value="NIPSNAP"/>
</dbReference>
<reference evidence="2 3" key="1">
    <citation type="submission" date="2019-02" db="EMBL/GenBank/DDBJ databases">
        <title>Deep-cultivation of Planctomycetes and their phenomic and genomic characterization uncovers novel biology.</title>
        <authorList>
            <person name="Wiegand S."/>
            <person name="Jogler M."/>
            <person name="Boedeker C."/>
            <person name="Pinto D."/>
            <person name="Vollmers J."/>
            <person name="Rivas-Marin E."/>
            <person name="Kohn T."/>
            <person name="Peeters S.H."/>
            <person name="Heuer A."/>
            <person name="Rast P."/>
            <person name="Oberbeckmann S."/>
            <person name="Bunk B."/>
            <person name="Jeske O."/>
            <person name="Meyerdierks A."/>
            <person name="Storesund J.E."/>
            <person name="Kallscheuer N."/>
            <person name="Luecker S."/>
            <person name="Lage O.M."/>
            <person name="Pohl T."/>
            <person name="Merkel B.J."/>
            <person name="Hornburger P."/>
            <person name="Mueller R.-W."/>
            <person name="Bruemmer F."/>
            <person name="Labrenz M."/>
            <person name="Spormann A.M."/>
            <person name="Op Den Camp H."/>
            <person name="Overmann J."/>
            <person name="Amann R."/>
            <person name="Jetten M.S.M."/>
            <person name="Mascher T."/>
            <person name="Medema M.H."/>
            <person name="Devos D.P."/>
            <person name="Kaster A.-K."/>
            <person name="Ovreas L."/>
            <person name="Rohde M."/>
            <person name="Galperin M.Y."/>
            <person name="Jogler C."/>
        </authorList>
    </citation>
    <scope>NUCLEOTIDE SEQUENCE [LARGE SCALE GENOMIC DNA]</scope>
    <source>
        <strain evidence="2 3">Poly41</strain>
    </source>
</reference>
<gene>
    <name evidence="2" type="ORF">Poly41_56120</name>
</gene>
<accession>A0A5C6DA01</accession>
<sequence length="134" mass="15550">MSPITRKVSLLVLGITLIFGNSSRLLADHHEDPIVEVRVYKVAEGKMDEWVRFFHDKLVEPQEKAGIKILSAYRTLEDENLFVWSRQFSSKANMPEERAAFYQSDQWKKVLNPELKQKGLIEKVEIVYTVTPSK</sequence>
<proteinExistence type="predicted"/>
<comment type="caution">
    <text evidence="2">The sequence shown here is derived from an EMBL/GenBank/DDBJ whole genome shotgun (WGS) entry which is preliminary data.</text>
</comment>
<dbReference type="EMBL" id="SJPV01000012">
    <property type="protein sequence ID" value="TWU32634.1"/>
    <property type="molecule type" value="Genomic_DNA"/>
</dbReference>